<dbReference type="OrthoDB" id="2355984at2759"/>
<evidence type="ECO:0000313" key="2">
    <source>
        <dbReference type="Proteomes" id="UP000266673"/>
    </source>
</evidence>
<reference evidence="1 2" key="1">
    <citation type="submission" date="2018-06" db="EMBL/GenBank/DDBJ databases">
        <title>Comparative genomics reveals the genomic features of Rhizophagus irregularis, R. cerebriforme, R. diaphanum and Gigaspora rosea, and their symbiotic lifestyle signature.</title>
        <authorList>
            <person name="Morin E."/>
            <person name="San Clemente H."/>
            <person name="Chen E.C.H."/>
            <person name="De La Providencia I."/>
            <person name="Hainaut M."/>
            <person name="Kuo A."/>
            <person name="Kohler A."/>
            <person name="Murat C."/>
            <person name="Tang N."/>
            <person name="Roy S."/>
            <person name="Loubradou J."/>
            <person name="Henrissat B."/>
            <person name="Grigoriev I.V."/>
            <person name="Corradi N."/>
            <person name="Roux C."/>
            <person name="Martin F.M."/>
        </authorList>
    </citation>
    <scope>NUCLEOTIDE SEQUENCE [LARGE SCALE GENOMIC DNA]</scope>
    <source>
        <strain evidence="1 2">DAOM 194757</strain>
    </source>
</reference>
<accession>A0A397UQQ9</accession>
<gene>
    <name evidence="1" type="ORF">C2G38_2200391</name>
</gene>
<keyword evidence="2" id="KW-1185">Reference proteome</keyword>
<evidence type="ECO:0000313" key="1">
    <source>
        <dbReference type="EMBL" id="RIB12544.1"/>
    </source>
</evidence>
<dbReference type="EMBL" id="QKWP01001014">
    <property type="protein sequence ID" value="RIB12544.1"/>
    <property type="molecule type" value="Genomic_DNA"/>
</dbReference>
<dbReference type="Proteomes" id="UP000266673">
    <property type="component" value="Unassembled WGS sequence"/>
</dbReference>
<comment type="caution">
    <text evidence="1">The sequence shown here is derived from an EMBL/GenBank/DDBJ whole genome shotgun (WGS) entry which is preliminary data.</text>
</comment>
<sequence length="97" mass="11421">MTWRKYPSIEYVDNLLPVHGFDNLLATNIKRIRLCLPMWLWKAVATGSYMDLHEYVYKNIKEFLKSNDKDHILVAMEDGTIAIRNRNCTTRFADIAE</sequence>
<name>A0A397UQQ9_9GLOM</name>
<proteinExistence type="predicted"/>
<protein>
    <submittedName>
        <fullName evidence="1">Uncharacterized protein</fullName>
    </submittedName>
</protein>
<dbReference type="AlphaFoldDB" id="A0A397UQQ9"/>
<organism evidence="1 2">
    <name type="scientific">Gigaspora rosea</name>
    <dbReference type="NCBI Taxonomy" id="44941"/>
    <lineage>
        <taxon>Eukaryota</taxon>
        <taxon>Fungi</taxon>
        <taxon>Fungi incertae sedis</taxon>
        <taxon>Mucoromycota</taxon>
        <taxon>Glomeromycotina</taxon>
        <taxon>Glomeromycetes</taxon>
        <taxon>Diversisporales</taxon>
        <taxon>Gigasporaceae</taxon>
        <taxon>Gigaspora</taxon>
    </lineage>
</organism>